<dbReference type="Pfam" id="PF09369">
    <property type="entry name" value="MZB"/>
    <property type="match status" value="1"/>
</dbReference>
<proteinExistence type="predicted"/>
<accession>A0A5B8MK73</accession>
<sequence length="1294" mass="143071">MRERCKVVVKDLSGREYAAAGERVGDLKANLTQAYPVELGDSKLHLYSKGRKLRDDECCSAGGLGFISLVRSNKRQKKSAGAASVAVPPSSTAVAQEQKDRVLTALQDALETKRGEQRGGSAGSTQQREERASRSKRKVTSIKGIVGKLAIPECLEGIFSSFQELSLIVGFLYHQGLQPTLTGLQRSLPSLTPQSLEAMACLAPGVITMRQVSANPEHSDRVGALHGALAETGTSYRSAEGDSRSLETQEAETLVNLHVPCAGTSPRVPRQSPLESQRLEWKTVTGGVVYGDLVFSKESHPSQEEASALLPSLIQGSRSSSQTIGPAGLASIKSREKGKMASEMKQDVLKLQSYFRQALIELTLILHDDFMSRGDRCVEDHDPITQHCWHPRFLDKLTRAQMLEAAKRNLARSSRLLQKKGKQGKEVKGNFKPCQCANDMGVPEFITHLIQKASTSQESRVAYRKEIPARAARSKNIPLSHMFCEEVARSLRGVGIRKLYSHQESCTQAVQGGSHLVVTTPTASGKSICYNAPILDGLVQSQATALYIFPTKALAQDQLRGLQRLCKSMQGLELDQIGVFDGDTPQATRAELQANARILICNPDILHVTILPKHTEFKNFLSQLAFIVVDEAHFYRGVFGSHVAMVIRRLRRILERIHCACPQFVLSSATIANSLVHAQALTGLSEAGVWRVVGADEDGSPCGKKTFLLWNPPLKEAAKRNRKKLLERQKQDREQRQSSQEDHRYQVQAWKGRQLQKRQGRKADERLGENSCSVRQRLSPIMEMGMLFAECVQHNLKCIAFCKTRKLSELVLTYARQFLDSIDSPNGLAIAAYRAGYSAEHRRAVEGSLFNGNLKGVAATNALELGIDVGALDVTLHLGFPGTVSSLWQQAGRAGRREQNAASIYVAFDGALDQYFMNNPEMLFQAPIEQACIDVRNPILLGQHLACACREHPVLVEGGDEAYFGSTARLILIDLQKRGLVGRDPDCPADPRWLYIGSEWPASLVNLRAIDESVWTVVDEITQEVVEEIEESKAWFQIYEGAVYMQQGKKFLCTHLDMHKRRAAVRRADLKYFTSVRHSTDIAVMGGGKLAYSTTESSAHLEQARHSVRFLGFLKVWQATGKVFDSVDLNLPAIVFDTVCTYIRIPDKARALLEQEKRELRAGVHAAAHALLNVIPLYLMCNTQDVGVECVSESETRWRPERLLIYDRQPGGTGISAQIQPLFGNILRAAYELVKQCPCDEESGCPSCCHQGDCTMYNVVLDKQGALVVLQAVLEAEGSFLSRAEGDHRHRCGF</sequence>
<dbReference type="InterPro" id="IPR001650">
    <property type="entry name" value="Helicase_C-like"/>
</dbReference>
<dbReference type="CDD" id="cd18797">
    <property type="entry name" value="SF2_C_Hrq"/>
    <property type="match status" value="1"/>
</dbReference>
<name>A0A5B8MK73_9CHLO</name>
<keyword evidence="6" id="KW-0378">Hydrolase</keyword>
<keyword evidence="6" id="KW-0347">Helicase</keyword>
<evidence type="ECO:0000259" key="5">
    <source>
        <dbReference type="PROSITE" id="PS51194"/>
    </source>
</evidence>
<evidence type="ECO:0000256" key="2">
    <source>
        <dbReference type="ARBA" id="ARBA00022840"/>
    </source>
</evidence>
<dbReference type="InterPro" id="IPR018973">
    <property type="entry name" value="MZB"/>
</dbReference>
<evidence type="ECO:0000256" key="1">
    <source>
        <dbReference type="ARBA" id="ARBA00022741"/>
    </source>
</evidence>
<dbReference type="Proteomes" id="UP000316726">
    <property type="component" value="Chromosome 4"/>
</dbReference>
<reference evidence="6 7" key="1">
    <citation type="submission" date="2018-07" db="EMBL/GenBank/DDBJ databases">
        <title>The complete nuclear genome of the prasinophyte Chloropicon primus (CCMP1205).</title>
        <authorList>
            <person name="Pombert J.-F."/>
            <person name="Otis C."/>
            <person name="Turmel M."/>
            <person name="Lemieux C."/>
        </authorList>
    </citation>
    <scope>NUCLEOTIDE SEQUENCE [LARGE SCALE GENOMIC DNA]</scope>
    <source>
        <strain evidence="6 7">CCMP1205</strain>
    </source>
</reference>
<protein>
    <submittedName>
        <fullName evidence="6">DEAD/DEAH box helicase</fullName>
    </submittedName>
</protein>
<dbReference type="InterPro" id="IPR014001">
    <property type="entry name" value="Helicase_ATP-bd"/>
</dbReference>
<dbReference type="Pfam" id="PF22982">
    <property type="entry name" value="WHD_HRQ1"/>
    <property type="match status" value="1"/>
</dbReference>
<dbReference type="GO" id="GO:0003676">
    <property type="term" value="F:nucleic acid binding"/>
    <property type="evidence" value="ECO:0007669"/>
    <property type="project" value="InterPro"/>
</dbReference>
<feature type="region of interest" description="Disordered" evidence="3">
    <location>
        <begin position="110"/>
        <end position="137"/>
    </location>
</feature>
<feature type="compositionally biased region" description="Basic and acidic residues" evidence="3">
    <location>
        <begin position="725"/>
        <end position="745"/>
    </location>
</feature>
<dbReference type="CDD" id="cd17923">
    <property type="entry name" value="DEXHc_Hrq1-like"/>
    <property type="match status" value="1"/>
</dbReference>
<dbReference type="InterPro" id="IPR011545">
    <property type="entry name" value="DEAD/DEAH_box_helicase_dom"/>
</dbReference>
<evidence type="ECO:0000259" key="4">
    <source>
        <dbReference type="PROSITE" id="PS51192"/>
    </source>
</evidence>
<dbReference type="Pfam" id="PF00270">
    <property type="entry name" value="DEAD"/>
    <property type="match status" value="1"/>
</dbReference>
<dbReference type="PROSITE" id="PS51192">
    <property type="entry name" value="HELICASE_ATP_BIND_1"/>
    <property type="match status" value="1"/>
</dbReference>
<keyword evidence="1" id="KW-0547">Nucleotide-binding</keyword>
<dbReference type="PROSITE" id="PS51194">
    <property type="entry name" value="HELICASE_CTER"/>
    <property type="match status" value="1"/>
</dbReference>
<dbReference type="SUPFAM" id="SSF52540">
    <property type="entry name" value="P-loop containing nucleoside triphosphate hydrolases"/>
    <property type="match status" value="1"/>
</dbReference>
<keyword evidence="7" id="KW-1185">Reference proteome</keyword>
<dbReference type="InterPro" id="IPR055227">
    <property type="entry name" value="HRQ1_WHD"/>
</dbReference>
<dbReference type="STRING" id="1764295.A0A5B8MK73"/>
<dbReference type="GO" id="GO:0005634">
    <property type="term" value="C:nucleus"/>
    <property type="evidence" value="ECO:0007669"/>
    <property type="project" value="TreeGrafter"/>
</dbReference>
<evidence type="ECO:0000313" key="6">
    <source>
        <dbReference type="EMBL" id="QDZ20876.1"/>
    </source>
</evidence>
<gene>
    <name evidence="6" type="ORF">A3770_04p33940</name>
</gene>
<feature type="region of interest" description="Disordered" evidence="3">
    <location>
        <begin position="725"/>
        <end position="746"/>
    </location>
</feature>
<dbReference type="OrthoDB" id="18781at2759"/>
<dbReference type="PANTHER" id="PTHR47957:SF3">
    <property type="entry name" value="ATP-DEPENDENT HELICASE HRQ1"/>
    <property type="match status" value="1"/>
</dbReference>
<dbReference type="EMBL" id="CP031037">
    <property type="protein sequence ID" value="QDZ20876.1"/>
    <property type="molecule type" value="Genomic_DNA"/>
</dbReference>
<dbReference type="InterPro" id="IPR027417">
    <property type="entry name" value="P-loop_NTPase"/>
</dbReference>
<feature type="region of interest" description="Disordered" evidence="3">
    <location>
        <begin position="317"/>
        <end position="337"/>
    </location>
</feature>
<dbReference type="SMART" id="SM00490">
    <property type="entry name" value="HELICc"/>
    <property type="match status" value="1"/>
</dbReference>
<dbReference type="GO" id="GO:0043138">
    <property type="term" value="F:3'-5' DNA helicase activity"/>
    <property type="evidence" value="ECO:0007669"/>
    <property type="project" value="TreeGrafter"/>
</dbReference>
<feature type="domain" description="Helicase C-terminal" evidence="5">
    <location>
        <begin position="773"/>
        <end position="939"/>
    </location>
</feature>
<dbReference type="Gene3D" id="3.40.50.300">
    <property type="entry name" value="P-loop containing nucleotide triphosphate hydrolases"/>
    <property type="match status" value="2"/>
</dbReference>
<dbReference type="GO" id="GO:0036297">
    <property type="term" value="P:interstrand cross-link repair"/>
    <property type="evidence" value="ECO:0007669"/>
    <property type="project" value="TreeGrafter"/>
</dbReference>
<dbReference type="SMART" id="SM00487">
    <property type="entry name" value="DEXDc"/>
    <property type="match status" value="1"/>
</dbReference>
<feature type="domain" description="Helicase ATP-binding" evidence="4">
    <location>
        <begin position="507"/>
        <end position="689"/>
    </location>
</feature>
<evidence type="ECO:0000313" key="7">
    <source>
        <dbReference type="Proteomes" id="UP000316726"/>
    </source>
</evidence>
<dbReference type="GO" id="GO:0005524">
    <property type="term" value="F:ATP binding"/>
    <property type="evidence" value="ECO:0007669"/>
    <property type="project" value="UniProtKB-KW"/>
</dbReference>
<dbReference type="PANTHER" id="PTHR47957">
    <property type="entry name" value="ATP-DEPENDENT HELICASE HRQ1"/>
    <property type="match status" value="1"/>
</dbReference>
<dbReference type="GO" id="GO:0006289">
    <property type="term" value="P:nucleotide-excision repair"/>
    <property type="evidence" value="ECO:0007669"/>
    <property type="project" value="TreeGrafter"/>
</dbReference>
<dbReference type="Pfam" id="PF00271">
    <property type="entry name" value="Helicase_C"/>
    <property type="match status" value="1"/>
</dbReference>
<evidence type="ECO:0000256" key="3">
    <source>
        <dbReference type="SAM" id="MobiDB-lite"/>
    </source>
</evidence>
<organism evidence="6 7">
    <name type="scientific">Chloropicon primus</name>
    <dbReference type="NCBI Taxonomy" id="1764295"/>
    <lineage>
        <taxon>Eukaryota</taxon>
        <taxon>Viridiplantae</taxon>
        <taxon>Chlorophyta</taxon>
        <taxon>Chloropicophyceae</taxon>
        <taxon>Chloropicales</taxon>
        <taxon>Chloropicaceae</taxon>
        <taxon>Chloropicon</taxon>
    </lineage>
</organism>
<keyword evidence="2" id="KW-0067">ATP-binding</keyword>